<dbReference type="RefSeq" id="WP_379696033.1">
    <property type="nucleotide sequence ID" value="NZ_JBHSXH010000015.1"/>
</dbReference>
<feature type="compositionally biased region" description="Basic and acidic residues" evidence="1">
    <location>
        <begin position="21"/>
        <end position="32"/>
    </location>
</feature>
<organism evidence="2 3">
    <name type="scientific">Halopelagius fulvigenes</name>
    <dbReference type="NCBI Taxonomy" id="1198324"/>
    <lineage>
        <taxon>Archaea</taxon>
        <taxon>Methanobacteriati</taxon>
        <taxon>Methanobacteriota</taxon>
        <taxon>Stenosarchaea group</taxon>
        <taxon>Halobacteria</taxon>
        <taxon>Halobacteriales</taxon>
        <taxon>Haloferacaceae</taxon>
    </lineage>
</organism>
<sequence>MSTVDKRDSGGWPTAPGASPGHEEAAVSHRAAEGIGSPWESPATLPLACVPVTGGRAGEDYHVVESATGRSWIDSGAIDPDETEKGLASEDDLVDLGGWR</sequence>
<proteinExistence type="predicted"/>
<reference evidence="2 3" key="1">
    <citation type="journal article" date="2019" name="Int. J. Syst. Evol. Microbiol.">
        <title>The Global Catalogue of Microorganisms (GCM) 10K type strain sequencing project: providing services to taxonomists for standard genome sequencing and annotation.</title>
        <authorList>
            <consortium name="The Broad Institute Genomics Platform"/>
            <consortium name="The Broad Institute Genome Sequencing Center for Infectious Disease"/>
            <person name="Wu L."/>
            <person name="Ma J."/>
        </authorList>
    </citation>
    <scope>NUCLEOTIDE SEQUENCE [LARGE SCALE GENOMIC DNA]</scope>
    <source>
        <strain evidence="2 3">YIM 94188</strain>
    </source>
</reference>
<name>A0ABD5U294_9EURY</name>
<dbReference type="Proteomes" id="UP001596408">
    <property type="component" value="Unassembled WGS sequence"/>
</dbReference>
<evidence type="ECO:0000313" key="3">
    <source>
        <dbReference type="Proteomes" id="UP001596408"/>
    </source>
</evidence>
<dbReference type="EMBL" id="JBHSXH010000015">
    <property type="protein sequence ID" value="MFC6825628.1"/>
    <property type="molecule type" value="Genomic_DNA"/>
</dbReference>
<dbReference type="AlphaFoldDB" id="A0ABD5U294"/>
<protein>
    <submittedName>
        <fullName evidence="2">Uncharacterized protein</fullName>
    </submittedName>
</protein>
<feature type="region of interest" description="Disordered" evidence="1">
    <location>
        <begin position="73"/>
        <end position="100"/>
    </location>
</feature>
<gene>
    <name evidence="2" type="ORF">ACFQEV_11595</name>
</gene>
<comment type="caution">
    <text evidence="2">The sequence shown here is derived from an EMBL/GenBank/DDBJ whole genome shotgun (WGS) entry which is preliminary data.</text>
</comment>
<evidence type="ECO:0000313" key="2">
    <source>
        <dbReference type="EMBL" id="MFC6825628.1"/>
    </source>
</evidence>
<feature type="region of interest" description="Disordered" evidence="1">
    <location>
        <begin position="1"/>
        <end position="43"/>
    </location>
</feature>
<keyword evidence="3" id="KW-1185">Reference proteome</keyword>
<accession>A0ABD5U294</accession>
<evidence type="ECO:0000256" key="1">
    <source>
        <dbReference type="SAM" id="MobiDB-lite"/>
    </source>
</evidence>